<evidence type="ECO:0000256" key="2">
    <source>
        <dbReference type="ARBA" id="ARBA00023054"/>
    </source>
</evidence>
<name>D8JUT3_HYPDA</name>
<dbReference type="AlphaFoldDB" id="D8JUT3"/>
<reference evidence="8" key="1">
    <citation type="journal article" date="2011" name="J. Bacteriol.">
        <title>Genome sequences of eight morphologically diverse alphaproteobacteria.</title>
        <authorList>
            <consortium name="US DOE Joint Genome Institute"/>
            <person name="Brown P.J."/>
            <person name="Kysela D.T."/>
            <person name="Buechlein A."/>
            <person name="Hemmerich C."/>
            <person name="Brun Y.V."/>
        </authorList>
    </citation>
    <scope>NUCLEOTIDE SEQUENCE [LARGE SCALE GENOMIC DNA]</scope>
    <source>
        <strain evidence="8">ATCC 51888 / DSM 1869 / NCIB 11706 / TK 0415</strain>
    </source>
</reference>
<protein>
    <submittedName>
        <fullName evidence="7">Secretion protein HlyD family protein</fullName>
    </submittedName>
</protein>
<dbReference type="eggNOG" id="COG1566">
    <property type="taxonomic scope" value="Bacteria"/>
</dbReference>
<comment type="subcellular location">
    <subcellularLocation>
        <location evidence="1">Cell envelope</location>
    </subcellularLocation>
</comment>
<evidence type="ECO:0000313" key="7">
    <source>
        <dbReference type="EMBL" id="ADJ24713.1"/>
    </source>
</evidence>
<evidence type="ECO:0000256" key="3">
    <source>
        <dbReference type="SAM" id="Coils"/>
    </source>
</evidence>
<keyword evidence="2 3" id="KW-0175">Coiled coil</keyword>
<feature type="compositionally biased region" description="Basic and acidic residues" evidence="4">
    <location>
        <begin position="115"/>
        <end position="124"/>
    </location>
</feature>
<feature type="domain" description="YknX-like beta-barrel" evidence="6">
    <location>
        <begin position="268"/>
        <end position="308"/>
    </location>
</feature>
<evidence type="ECO:0000259" key="6">
    <source>
        <dbReference type="Pfam" id="PF25990"/>
    </source>
</evidence>
<dbReference type="InterPro" id="IPR050465">
    <property type="entry name" value="UPF0194_transport"/>
</dbReference>
<dbReference type="KEGG" id="hdn:Hden_2917"/>
<accession>D8JUT3</accession>
<dbReference type="Proteomes" id="UP000002033">
    <property type="component" value="Chromosome"/>
</dbReference>
<evidence type="ECO:0000313" key="8">
    <source>
        <dbReference type="Proteomes" id="UP000002033"/>
    </source>
</evidence>
<dbReference type="InterPro" id="IPR058636">
    <property type="entry name" value="Beta-barrel_YknX"/>
</dbReference>
<evidence type="ECO:0000259" key="5">
    <source>
        <dbReference type="Pfam" id="PF25917"/>
    </source>
</evidence>
<feature type="domain" description="Multidrug resistance protein MdtA-like barrel-sandwich hybrid" evidence="5">
    <location>
        <begin position="68"/>
        <end position="258"/>
    </location>
</feature>
<evidence type="ECO:0000256" key="4">
    <source>
        <dbReference type="SAM" id="MobiDB-lite"/>
    </source>
</evidence>
<sequence>MLKKIDPAVSTILIAAAIAVTLGLGIQTFSDRTALSNLAGSARADTPVPVPQWAASATGRVEPKDGEVRIASEVGGKVAEVLAKTNDQVKAGDLLLRLDDADYYTKIAAAASEAGVRERERSEEQVSGLAQDRRNAEDDLSKAQRAVFAAHEAFDAAYRSAKADKGTDDAVETARKDLVSKKEALADAKNKLSEVEAKSGMPLPQRLESSLALARSDLTSAELALERTRIRAPADGTVLNMLAKVGETAVPSPDSALVVFGDMSSLRLRAEVEERDAAKVRVGQRVVVKADAFPDKTFEGTVTSISQSLAAPRIATRGPRRPNDVEVVEVMVDLDGHPPLFTGMRVDTFFKLDNNQASASTNNTSKTN</sequence>
<dbReference type="Pfam" id="PF25990">
    <property type="entry name" value="Beta-barrel_YknX"/>
    <property type="match status" value="1"/>
</dbReference>
<dbReference type="STRING" id="582899.Hden_2917"/>
<feature type="region of interest" description="Disordered" evidence="4">
    <location>
        <begin position="114"/>
        <end position="137"/>
    </location>
</feature>
<dbReference type="Gene3D" id="2.40.30.170">
    <property type="match status" value="1"/>
</dbReference>
<dbReference type="Gene3D" id="2.40.50.100">
    <property type="match status" value="1"/>
</dbReference>
<evidence type="ECO:0000256" key="1">
    <source>
        <dbReference type="ARBA" id="ARBA00004196"/>
    </source>
</evidence>
<dbReference type="GO" id="GO:0030313">
    <property type="term" value="C:cell envelope"/>
    <property type="evidence" value="ECO:0007669"/>
    <property type="project" value="UniProtKB-SubCell"/>
</dbReference>
<dbReference type="SUPFAM" id="SSF111369">
    <property type="entry name" value="HlyD-like secretion proteins"/>
    <property type="match status" value="1"/>
</dbReference>
<dbReference type="Pfam" id="PF25917">
    <property type="entry name" value="BSH_RND"/>
    <property type="match status" value="1"/>
</dbReference>
<dbReference type="PANTHER" id="PTHR32347">
    <property type="entry name" value="EFFLUX SYSTEM COMPONENT YKNX-RELATED"/>
    <property type="match status" value="1"/>
</dbReference>
<keyword evidence="8" id="KW-1185">Reference proteome</keyword>
<organism evidence="7 8">
    <name type="scientific">Hyphomicrobium denitrificans (strain ATCC 51888 / DSM 1869 / NCIMB 11706 / TK 0415)</name>
    <dbReference type="NCBI Taxonomy" id="582899"/>
    <lineage>
        <taxon>Bacteria</taxon>
        <taxon>Pseudomonadati</taxon>
        <taxon>Pseudomonadota</taxon>
        <taxon>Alphaproteobacteria</taxon>
        <taxon>Hyphomicrobiales</taxon>
        <taxon>Hyphomicrobiaceae</taxon>
        <taxon>Hyphomicrobium</taxon>
    </lineage>
</organism>
<dbReference type="InterPro" id="IPR058625">
    <property type="entry name" value="MdtA-like_BSH"/>
</dbReference>
<dbReference type="EMBL" id="CP002083">
    <property type="protein sequence ID" value="ADJ24713.1"/>
    <property type="molecule type" value="Genomic_DNA"/>
</dbReference>
<dbReference type="OrthoDB" id="7422354at2"/>
<proteinExistence type="predicted"/>
<feature type="coiled-coil region" evidence="3">
    <location>
        <begin position="171"/>
        <end position="198"/>
    </location>
</feature>
<dbReference type="HOGENOM" id="CLU_018816_6_3_5"/>
<dbReference type="PANTHER" id="PTHR32347:SF27">
    <property type="entry name" value="RND EFFLUX PUMP MEMBRANE FUSION PROTEIN BARREL-SANDWICH DOMAIN-CONTAINING PROTEIN"/>
    <property type="match status" value="1"/>
</dbReference>
<gene>
    <name evidence="7" type="ordered locus">Hden_2917</name>
</gene>
<dbReference type="RefSeq" id="WP_013216872.1">
    <property type="nucleotide sequence ID" value="NC_014313.1"/>
</dbReference>